<sequence length="178" mass="17783">MAVHDSVLVAVNSAAASVLFVAGVAKTVSPARLSRALNALFRRSGKGFTRGHVRLFAGVEILAALALAGTATRPAGAWAAGVLGASFALAGVLGLVRGGGTACGCLGAAGGRPLGWPNVLAGSLLMTVPVLNRAAGTAEPAAYFFQVSTGLACGALLLCLWAHRGLVKDLTRPLPASR</sequence>
<protein>
    <recommendedName>
        <fullName evidence="6">Methylamine utilisation protein MauE domain-containing protein</fullName>
    </recommendedName>
</protein>
<evidence type="ECO:0000313" key="7">
    <source>
        <dbReference type="EMBL" id="SFO63287.1"/>
    </source>
</evidence>
<accession>A0A1I5IS09</accession>
<evidence type="ECO:0000259" key="6">
    <source>
        <dbReference type="Pfam" id="PF07291"/>
    </source>
</evidence>
<feature type="transmembrane region" description="Helical" evidence="5">
    <location>
        <begin position="141"/>
        <end position="162"/>
    </location>
</feature>
<dbReference type="STRING" id="1993.SAMN04489713_10817"/>
<comment type="subcellular location">
    <subcellularLocation>
        <location evidence="1">Membrane</location>
        <topology evidence="1">Multi-pass membrane protein</topology>
    </subcellularLocation>
</comment>
<keyword evidence="2 5" id="KW-0812">Transmembrane</keyword>
<organism evidence="7 8">
    <name type="scientific">Actinomadura madurae</name>
    <dbReference type="NCBI Taxonomy" id="1993"/>
    <lineage>
        <taxon>Bacteria</taxon>
        <taxon>Bacillati</taxon>
        <taxon>Actinomycetota</taxon>
        <taxon>Actinomycetes</taxon>
        <taxon>Streptosporangiales</taxon>
        <taxon>Thermomonosporaceae</taxon>
        <taxon>Actinomadura</taxon>
    </lineage>
</organism>
<evidence type="ECO:0000256" key="5">
    <source>
        <dbReference type="SAM" id="Phobius"/>
    </source>
</evidence>
<feature type="domain" description="Methylamine utilisation protein MauE" evidence="6">
    <location>
        <begin position="8"/>
        <end position="128"/>
    </location>
</feature>
<dbReference type="InParanoid" id="A0A1I5IS09"/>
<name>A0A1I5IS09_9ACTN</name>
<dbReference type="GeneID" id="99655785"/>
<evidence type="ECO:0000256" key="1">
    <source>
        <dbReference type="ARBA" id="ARBA00004141"/>
    </source>
</evidence>
<evidence type="ECO:0000313" key="8">
    <source>
        <dbReference type="Proteomes" id="UP000183413"/>
    </source>
</evidence>
<feature type="transmembrane region" description="Helical" evidence="5">
    <location>
        <begin position="6"/>
        <end position="25"/>
    </location>
</feature>
<keyword evidence="3 5" id="KW-1133">Transmembrane helix</keyword>
<dbReference type="Pfam" id="PF07291">
    <property type="entry name" value="MauE"/>
    <property type="match status" value="1"/>
</dbReference>
<feature type="transmembrane region" description="Helical" evidence="5">
    <location>
        <begin position="116"/>
        <end position="135"/>
    </location>
</feature>
<dbReference type="InterPro" id="IPR009908">
    <property type="entry name" value="Methylamine_util_MauE"/>
</dbReference>
<dbReference type="RefSeq" id="WP_021600000.1">
    <property type="nucleotide sequence ID" value="NZ_CP083237.1"/>
</dbReference>
<gene>
    <name evidence="7" type="ORF">SAMN04489713_10817</name>
</gene>
<keyword evidence="4 5" id="KW-0472">Membrane</keyword>
<evidence type="ECO:0000256" key="2">
    <source>
        <dbReference type="ARBA" id="ARBA00022692"/>
    </source>
</evidence>
<dbReference type="GO" id="GO:0030416">
    <property type="term" value="P:methylamine metabolic process"/>
    <property type="evidence" value="ECO:0007669"/>
    <property type="project" value="InterPro"/>
</dbReference>
<proteinExistence type="predicted"/>
<keyword evidence="8" id="KW-1185">Reference proteome</keyword>
<dbReference type="AlphaFoldDB" id="A0A1I5IS09"/>
<dbReference type="Proteomes" id="UP000183413">
    <property type="component" value="Unassembled WGS sequence"/>
</dbReference>
<dbReference type="GO" id="GO:0016020">
    <property type="term" value="C:membrane"/>
    <property type="evidence" value="ECO:0007669"/>
    <property type="project" value="UniProtKB-SubCell"/>
</dbReference>
<evidence type="ECO:0000256" key="3">
    <source>
        <dbReference type="ARBA" id="ARBA00022989"/>
    </source>
</evidence>
<reference evidence="7 8" key="1">
    <citation type="submission" date="2016-10" db="EMBL/GenBank/DDBJ databases">
        <authorList>
            <person name="de Groot N.N."/>
        </authorList>
    </citation>
    <scope>NUCLEOTIDE SEQUENCE [LARGE SCALE GENOMIC DNA]</scope>
    <source>
        <strain evidence="7 8">DSM 43067</strain>
    </source>
</reference>
<dbReference type="EMBL" id="FOVH01000008">
    <property type="protein sequence ID" value="SFO63287.1"/>
    <property type="molecule type" value="Genomic_DNA"/>
</dbReference>
<evidence type="ECO:0000256" key="4">
    <source>
        <dbReference type="ARBA" id="ARBA00023136"/>
    </source>
</evidence>
<feature type="transmembrane region" description="Helical" evidence="5">
    <location>
        <begin position="77"/>
        <end position="96"/>
    </location>
</feature>